<dbReference type="CTD" id="38173"/>
<dbReference type="CDD" id="cd12370">
    <property type="entry name" value="RRM1_PUF60"/>
    <property type="match status" value="1"/>
</dbReference>
<dbReference type="PANTHER" id="PTHR47330:SF1">
    <property type="entry name" value="POLY(U)-BINDING-SPLICING FACTOR PUF60"/>
    <property type="match status" value="1"/>
</dbReference>
<dbReference type="InterPro" id="IPR003954">
    <property type="entry name" value="RRM_euk-type"/>
</dbReference>
<dbReference type="FunFam" id="3.30.70.330:FF:000136">
    <property type="entry name" value="poly(U)-binding-splicing factor PUF60 isoform X1"/>
    <property type="match status" value="1"/>
</dbReference>
<dbReference type="SUPFAM" id="SSF54928">
    <property type="entry name" value="RNA-binding domain, RBD"/>
    <property type="match status" value="2"/>
</dbReference>
<comment type="subcellular location">
    <subcellularLocation>
        <location evidence="1">Nucleus</location>
    </subcellularLocation>
</comment>
<dbReference type="RefSeq" id="XP_025415642.1">
    <property type="nucleotide sequence ID" value="XM_025559857.1"/>
</dbReference>
<evidence type="ECO:0000313" key="10">
    <source>
        <dbReference type="RefSeq" id="XP_025415642.1"/>
    </source>
</evidence>
<evidence type="ECO:0000259" key="8">
    <source>
        <dbReference type="PROSITE" id="PS50102"/>
    </source>
</evidence>
<name>A0A8B8FXW1_9HEMI</name>
<dbReference type="CDD" id="cd12371">
    <property type="entry name" value="RRM2_PUF60"/>
    <property type="match status" value="1"/>
</dbReference>
<dbReference type="SMART" id="SM00360">
    <property type="entry name" value="RRM"/>
    <property type="match status" value="3"/>
</dbReference>
<dbReference type="GO" id="GO:0000380">
    <property type="term" value="P:alternative mRNA splicing, via spliceosome"/>
    <property type="evidence" value="ECO:0007669"/>
    <property type="project" value="TreeGrafter"/>
</dbReference>
<keyword evidence="4 7" id="KW-0694">RNA-binding</keyword>
<dbReference type="GO" id="GO:0003723">
    <property type="term" value="F:RNA binding"/>
    <property type="evidence" value="ECO:0007669"/>
    <property type="project" value="UniProtKB-UniRule"/>
</dbReference>
<evidence type="ECO:0000256" key="4">
    <source>
        <dbReference type="ARBA" id="ARBA00022884"/>
    </source>
</evidence>
<evidence type="ECO:0000256" key="1">
    <source>
        <dbReference type="ARBA" id="ARBA00004123"/>
    </source>
</evidence>
<dbReference type="Pfam" id="PF00076">
    <property type="entry name" value="RRM_1"/>
    <property type="match status" value="3"/>
</dbReference>
<dbReference type="InterPro" id="IPR034211">
    <property type="entry name" value="PUF60_RRM2"/>
</dbReference>
<gene>
    <name evidence="10" type="primary">LOC112687244</name>
</gene>
<dbReference type="PROSITE" id="PS50102">
    <property type="entry name" value="RRM"/>
    <property type="match status" value="3"/>
</dbReference>
<keyword evidence="3" id="KW-0507">mRNA processing</keyword>
<evidence type="ECO:0000313" key="9">
    <source>
        <dbReference type="Proteomes" id="UP000694846"/>
    </source>
</evidence>
<keyword evidence="9" id="KW-1185">Reference proteome</keyword>
<protein>
    <submittedName>
        <fullName evidence="10">Poly(U)-binding-splicing factor half pint isoform X2</fullName>
    </submittedName>
</protein>
<dbReference type="GO" id="GO:0071011">
    <property type="term" value="C:precatalytic spliceosome"/>
    <property type="evidence" value="ECO:0007669"/>
    <property type="project" value="TreeGrafter"/>
</dbReference>
<dbReference type="AlphaFoldDB" id="A0A8B8FXW1"/>
<evidence type="ECO:0000256" key="2">
    <source>
        <dbReference type="ARBA" id="ARBA00005987"/>
    </source>
</evidence>
<comment type="similarity">
    <text evidence="2">Belongs to the RRM half pint family.</text>
</comment>
<keyword evidence="6" id="KW-0539">Nucleus</keyword>
<dbReference type="GO" id="GO:0006376">
    <property type="term" value="P:mRNA splice site recognition"/>
    <property type="evidence" value="ECO:0007669"/>
    <property type="project" value="TreeGrafter"/>
</dbReference>
<dbReference type="InterPro" id="IPR000504">
    <property type="entry name" value="RRM_dom"/>
</dbReference>
<evidence type="ECO:0000256" key="5">
    <source>
        <dbReference type="ARBA" id="ARBA00023187"/>
    </source>
</evidence>
<dbReference type="InterPro" id="IPR035979">
    <property type="entry name" value="RBD_domain_sf"/>
</dbReference>
<dbReference type="SMART" id="SM00361">
    <property type="entry name" value="RRM_1"/>
    <property type="match status" value="2"/>
</dbReference>
<feature type="domain" description="RRM" evidence="8">
    <location>
        <begin position="473"/>
        <end position="562"/>
    </location>
</feature>
<proteinExistence type="inferred from homology"/>
<evidence type="ECO:0000256" key="7">
    <source>
        <dbReference type="PROSITE-ProRule" id="PRU00176"/>
    </source>
</evidence>
<dbReference type="InterPro" id="IPR012677">
    <property type="entry name" value="Nucleotide-bd_a/b_plait_sf"/>
</dbReference>
<evidence type="ECO:0000256" key="6">
    <source>
        <dbReference type="ARBA" id="ARBA00023242"/>
    </source>
</evidence>
<keyword evidence="5" id="KW-0508">mRNA splicing</keyword>
<evidence type="ECO:0000256" key="3">
    <source>
        <dbReference type="ARBA" id="ARBA00022664"/>
    </source>
</evidence>
<sequence>MMNGSVGFQQQPFINTLPTTNSNNYQTASTIDPAISNGTEGEPEAKIPRHEVNGNASFTTAPYDFNQVGTLISGPGSRLGILGALAAPLIKLSTEQNEAVAKAKKYAMEQSIKMVLMKQTLAHQQQQAKSFHRHQALILMCRVYVGSISFELKEDSIKQAFSPFGCIKSINMSWDPITQKHKGFAFVEYEIPEAAQLALEQMNGVMLGGRNIKVVGRPSNMPQAQSVIDEIQEEAKQYNRIYVASIHPDLTEDDIKSVFEAFGPIRTCKLAQGSTPNRHRGYGFIEYEGRQAAIEAISSMNLFDLGGQYLRVGRAITPPNALHGPAASSHMPTAAAVAAAAATAKIQAMDAVATNAVLGLTSTIPPPGIAIPQQIRTPVPILPVTTGLSPVIQQSIPPPTLINPTQLAAPVVPTVTVDAQKRADQQKKQEELQKKLLEETEPQTLQQQENMSIKGQSARHLVMQKLMRKTESRVVILRNMVGVEDVDDSLQEEIQDECSKFGVVERVIIYKEKQSDSVDDDSDTIVKIFVEFTQMSEAERARDSLNGRFFGGRLVKSELYDQALFDHSDFSG</sequence>
<dbReference type="GO" id="GO:0071013">
    <property type="term" value="C:catalytic step 2 spliceosome"/>
    <property type="evidence" value="ECO:0007669"/>
    <property type="project" value="TreeGrafter"/>
</dbReference>
<dbReference type="Gene3D" id="3.30.70.330">
    <property type="match status" value="3"/>
</dbReference>
<feature type="domain" description="RRM" evidence="8">
    <location>
        <begin position="239"/>
        <end position="317"/>
    </location>
</feature>
<dbReference type="GO" id="GO:0000381">
    <property type="term" value="P:regulation of alternative mRNA splicing, via spliceosome"/>
    <property type="evidence" value="ECO:0007669"/>
    <property type="project" value="InterPro"/>
</dbReference>
<dbReference type="PANTHER" id="PTHR47330">
    <property type="entry name" value="POLY(U)-BINDING-SPLICING FACTOR PUF60-B-RELATED"/>
    <property type="match status" value="1"/>
</dbReference>
<dbReference type="InterPro" id="IPR051974">
    <property type="entry name" value="PUF60_regulator"/>
</dbReference>
<reference evidence="10" key="1">
    <citation type="submission" date="2025-08" db="UniProtKB">
        <authorList>
            <consortium name="RefSeq"/>
        </authorList>
    </citation>
    <scope>IDENTIFICATION</scope>
    <source>
        <tissue evidence="10">Whole body</tissue>
    </source>
</reference>
<dbReference type="OrthoDB" id="20943at2759"/>
<dbReference type="FunFam" id="3.30.70.330:FF:000382">
    <property type="entry name" value="G-patch domain-containing protein"/>
    <property type="match status" value="1"/>
</dbReference>
<feature type="domain" description="RRM" evidence="8">
    <location>
        <begin position="141"/>
        <end position="214"/>
    </location>
</feature>
<accession>A0A8B8FXW1</accession>
<dbReference type="InterPro" id="IPR006532">
    <property type="entry name" value="PUF60-like"/>
</dbReference>
<dbReference type="NCBIfam" id="TIGR01645">
    <property type="entry name" value="half-pint"/>
    <property type="match status" value="1"/>
</dbReference>
<dbReference type="Proteomes" id="UP000694846">
    <property type="component" value="Unplaced"/>
</dbReference>
<organism evidence="9 10">
    <name type="scientific">Sipha flava</name>
    <name type="common">yellow sugarcane aphid</name>
    <dbReference type="NCBI Taxonomy" id="143950"/>
    <lineage>
        <taxon>Eukaryota</taxon>
        <taxon>Metazoa</taxon>
        <taxon>Ecdysozoa</taxon>
        <taxon>Arthropoda</taxon>
        <taxon>Hexapoda</taxon>
        <taxon>Insecta</taxon>
        <taxon>Pterygota</taxon>
        <taxon>Neoptera</taxon>
        <taxon>Paraneoptera</taxon>
        <taxon>Hemiptera</taxon>
        <taxon>Sternorrhyncha</taxon>
        <taxon>Aphidomorpha</taxon>
        <taxon>Aphidoidea</taxon>
        <taxon>Aphididae</taxon>
        <taxon>Sipha</taxon>
    </lineage>
</organism>
<dbReference type="GeneID" id="112687244"/>
<dbReference type="InterPro" id="IPR034209">
    <property type="entry name" value="PUF60_RRM1"/>
</dbReference>